<accession>A0A1G2BI19</accession>
<keyword evidence="4" id="KW-0808">Transferase</keyword>
<dbReference type="Pfam" id="PF02366">
    <property type="entry name" value="PMT"/>
    <property type="match status" value="1"/>
</dbReference>
<dbReference type="GO" id="GO:0000030">
    <property type="term" value="F:mannosyltransferase activity"/>
    <property type="evidence" value="ECO:0007669"/>
    <property type="project" value="InterPro"/>
</dbReference>
<evidence type="ECO:0000256" key="4">
    <source>
        <dbReference type="ARBA" id="ARBA00022679"/>
    </source>
</evidence>
<sequence>MKQKKQKWIVVGLLIVIIINGGVLRFWNIQNTRNVDEHNIIDNAVVVAEGKWHIRWYNWPAQSLIHIDGVVLAVAYQWAHRLNPEISSVQEWYIKNPQIIRAIAHGITVLFGVLAIFLAYILGRRLTASPWAGLLTAGLLAVNYLHSLHSRFATPDVPLATCYLGALLSCLYYLKAQTKKQRCAWALAAGAVIGITLATKYTGALVVAPIAVAVLWRNLKQTNWKKTVILDLLCLMSGLIIFHFIFNPFVLGDWQIVLKALHQEANPSRLGADWGGKSGAFWKNLWFYWQGSLAWNGTVISLIAYVTMIWSVIRWQKPFWKNFLLITVLYLVTLLGLSSLGLHWSRWSLPLTVLLELFASVGIWCIIKYFKKKIKQKVLLKIITAVFLAIIIFPQLLLSVVQAAVAQPPTTSVEVSNYLKSLSPNGASVAADAYFIEPGSNFKVSEPGIGLYDQTVAEYKKQKVNYLVVKATRLGDAKKQSDKYQNIITFFDDLKTTTTKLQRFSEQHGETILDHKKDFGVYRWLWQNRHNLSSIIEVRDGDIYTVYSL</sequence>
<dbReference type="InterPro" id="IPR050297">
    <property type="entry name" value="LipidA_mod_glycosyltrf_83"/>
</dbReference>
<dbReference type="PANTHER" id="PTHR33908:SF11">
    <property type="entry name" value="MEMBRANE PROTEIN"/>
    <property type="match status" value="1"/>
</dbReference>
<dbReference type="GO" id="GO:0009103">
    <property type="term" value="P:lipopolysaccharide biosynthetic process"/>
    <property type="evidence" value="ECO:0007669"/>
    <property type="project" value="UniProtKB-ARBA"/>
</dbReference>
<keyword evidence="3" id="KW-0328">Glycosyltransferase</keyword>
<keyword evidence="6 8" id="KW-1133">Transmembrane helix</keyword>
<keyword evidence="7 8" id="KW-0472">Membrane</keyword>
<dbReference type="EMBL" id="MHKI01000002">
    <property type="protein sequence ID" value="OGY88336.1"/>
    <property type="molecule type" value="Genomic_DNA"/>
</dbReference>
<comment type="subcellular location">
    <subcellularLocation>
        <location evidence="1">Cell membrane</location>
        <topology evidence="1">Multi-pass membrane protein</topology>
    </subcellularLocation>
</comment>
<dbReference type="GO" id="GO:0006493">
    <property type="term" value="P:protein O-linked glycosylation"/>
    <property type="evidence" value="ECO:0007669"/>
    <property type="project" value="InterPro"/>
</dbReference>
<feature type="transmembrane region" description="Helical" evidence="8">
    <location>
        <begin position="322"/>
        <end position="341"/>
    </location>
</feature>
<feature type="transmembrane region" description="Helical" evidence="8">
    <location>
        <begin position="287"/>
        <end position="310"/>
    </location>
</feature>
<protein>
    <recommendedName>
        <fullName evidence="9">ArnT-like N-terminal domain-containing protein</fullName>
    </recommendedName>
</protein>
<feature type="transmembrane region" description="Helical" evidence="8">
    <location>
        <begin position="7"/>
        <end position="27"/>
    </location>
</feature>
<keyword evidence="5 8" id="KW-0812">Transmembrane</keyword>
<evidence type="ECO:0000259" key="9">
    <source>
        <dbReference type="Pfam" id="PF02366"/>
    </source>
</evidence>
<feature type="transmembrane region" description="Helical" evidence="8">
    <location>
        <begin position="99"/>
        <end position="122"/>
    </location>
</feature>
<evidence type="ECO:0000256" key="7">
    <source>
        <dbReference type="ARBA" id="ARBA00023136"/>
    </source>
</evidence>
<dbReference type="GO" id="GO:0005886">
    <property type="term" value="C:plasma membrane"/>
    <property type="evidence" value="ECO:0007669"/>
    <property type="project" value="UniProtKB-SubCell"/>
</dbReference>
<name>A0A1G2BI19_9BACT</name>
<proteinExistence type="predicted"/>
<evidence type="ECO:0000313" key="10">
    <source>
        <dbReference type="EMBL" id="OGY88336.1"/>
    </source>
</evidence>
<dbReference type="AlphaFoldDB" id="A0A1G2BI19"/>
<dbReference type="InterPro" id="IPR003342">
    <property type="entry name" value="ArnT-like_N"/>
</dbReference>
<feature type="transmembrane region" description="Helical" evidence="8">
    <location>
        <begin position="347"/>
        <end position="367"/>
    </location>
</feature>
<evidence type="ECO:0000256" key="1">
    <source>
        <dbReference type="ARBA" id="ARBA00004651"/>
    </source>
</evidence>
<keyword evidence="2" id="KW-1003">Cell membrane</keyword>
<evidence type="ECO:0000256" key="8">
    <source>
        <dbReference type="SAM" id="Phobius"/>
    </source>
</evidence>
<evidence type="ECO:0000256" key="2">
    <source>
        <dbReference type="ARBA" id="ARBA00022475"/>
    </source>
</evidence>
<dbReference type="Proteomes" id="UP000176420">
    <property type="component" value="Unassembled WGS sequence"/>
</dbReference>
<organism evidence="10 11">
    <name type="scientific">Candidatus Kerfeldbacteria bacterium RIFOXYB2_FULL_38_14</name>
    <dbReference type="NCBI Taxonomy" id="1798547"/>
    <lineage>
        <taxon>Bacteria</taxon>
        <taxon>Candidatus Kerfeldiibacteriota</taxon>
    </lineage>
</organism>
<evidence type="ECO:0000256" key="6">
    <source>
        <dbReference type="ARBA" id="ARBA00022989"/>
    </source>
</evidence>
<reference evidence="10 11" key="1">
    <citation type="journal article" date="2016" name="Nat. Commun.">
        <title>Thousands of microbial genomes shed light on interconnected biogeochemical processes in an aquifer system.</title>
        <authorList>
            <person name="Anantharaman K."/>
            <person name="Brown C.T."/>
            <person name="Hug L.A."/>
            <person name="Sharon I."/>
            <person name="Castelle C.J."/>
            <person name="Probst A.J."/>
            <person name="Thomas B.C."/>
            <person name="Singh A."/>
            <person name="Wilkins M.J."/>
            <person name="Karaoz U."/>
            <person name="Brodie E.L."/>
            <person name="Williams K.H."/>
            <person name="Hubbard S.S."/>
            <person name="Banfield J.F."/>
        </authorList>
    </citation>
    <scope>NUCLEOTIDE SEQUENCE [LARGE SCALE GENOMIC DNA]</scope>
</reference>
<feature type="transmembrane region" description="Helical" evidence="8">
    <location>
        <begin position="379"/>
        <end position="401"/>
    </location>
</feature>
<evidence type="ECO:0000313" key="11">
    <source>
        <dbReference type="Proteomes" id="UP000176420"/>
    </source>
</evidence>
<dbReference type="PANTHER" id="PTHR33908">
    <property type="entry name" value="MANNOSYLTRANSFERASE YKCB-RELATED"/>
    <property type="match status" value="1"/>
</dbReference>
<evidence type="ECO:0000256" key="3">
    <source>
        <dbReference type="ARBA" id="ARBA00022676"/>
    </source>
</evidence>
<gene>
    <name evidence="10" type="ORF">A2319_03390</name>
</gene>
<feature type="transmembrane region" description="Helical" evidence="8">
    <location>
        <begin position="128"/>
        <end position="145"/>
    </location>
</feature>
<feature type="transmembrane region" description="Helical" evidence="8">
    <location>
        <begin position="228"/>
        <end position="246"/>
    </location>
</feature>
<evidence type="ECO:0000256" key="5">
    <source>
        <dbReference type="ARBA" id="ARBA00022692"/>
    </source>
</evidence>
<comment type="caution">
    <text evidence="10">The sequence shown here is derived from an EMBL/GenBank/DDBJ whole genome shotgun (WGS) entry which is preliminary data.</text>
</comment>
<feature type="domain" description="ArnT-like N-terminal" evidence="9">
    <location>
        <begin position="108"/>
        <end position="241"/>
    </location>
</feature>
<feature type="transmembrane region" description="Helical" evidence="8">
    <location>
        <begin position="157"/>
        <end position="174"/>
    </location>
</feature>
<dbReference type="GO" id="GO:0016763">
    <property type="term" value="F:pentosyltransferase activity"/>
    <property type="evidence" value="ECO:0007669"/>
    <property type="project" value="TreeGrafter"/>
</dbReference>